<dbReference type="RefSeq" id="WP_039743727.1">
    <property type="nucleotide sequence ID" value="NZ_CP009788.1"/>
</dbReference>
<dbReference type="KEGG" id="gpi:GPICK_12515"/>
<sequence length="278" mass="31368">MRFHLLLPTVVLALVSALPALAAKPAPPAVLSQDAPVLSRGMNVPILLYHRLGPTVADGMTIKTTVFEEHLKYLRENGYTVIPLRQVVDFYLKKGPAPAPKSVVIVEDDAHKSVYSDMLPLVKKYRVPVTVFVYPSAISNAKYALTWDQIRELKKTGLFDFQSHTYWHPNFKKDRKKLKPAEFEKFVDMQLKKSKDKIEKELGGKVDLLAWPFGIYDDYLLKKAAEAGYVSTFTIERRHATPAESVTRLPRYLLINADQGKAFAQILAGTAPKRNVVY</sequence>
<keyword evidence="1 2" id="KW-0732">Signal</keyword>
<keyword evidence="5" id="KW-1185">Reference proteome</keyword>
<evidence type="ECO:0000259" key="3">
    <source>
        <dbReference type="PROSITE" id="PS51677"/>
    </source>
</evidence>
<proteinExistence type="predicted"/>
<dbReference type="AlphaFoldDB" id="A0A0B5BJ35"/>
<accession>A0A0B5BJ35</accession>
<dbReference type="EMBL" id="CP009788">
    <property type="protein sequence ID" value="AJE04071.1"/>
    <property type="molecule type" value="Genomic_DNA"/>
</dbReference>
<gene>
    <name evidence="4" type="ORF">GPICK_12515</name>
</gene>
<evidence type="ECO:0000313" key="5">
    <source>
        <dbReference type="Proteomes" id="UP000057609"/>
    </source>
</evidence>
<feature type="domain" description="NodB homology" evidence="3">
    <location>
        <begin position="101"/>
        <end position="278"/>
    </location>
</feature>
<feature type="signal peptide" evidence="2">
    <location>
        <begin position="1"/>
        <end position="22"/>
    </location>
</feature>
<dbReference type="PANTHER" id="PTHR34216">
    <property type="match status" value="1"/>
</dbReference>
<dbReference type="OrthoDB" id="9776235at2"/>
<dbReference type="Proteomes" id="UP000057609">
    <property type="component" value="Chromosome"/>
</dbReference>
<dbReference type="GO" id="GO:0016810">
    <property type="term" value="F:hydrolase activity, acting on carbon-nitrogen (but not peptide) bonds"/>
    <property type="evidence" value="ECO:0007669"/>
    <property type="project" value="InterPro"/>
</dbReference>
<dbReference type="Gene3D" id="3.20.20.370">
    <property type="entry name" value="Glycoside hydrolase/deacetylase"/>
    <property type="match status" value="1"/>
</dbReference>
<protein>
    <submittedName>
        <fullName evidence="4">Polysaccharide deacetylase</fullName>
    </submittedName>
</protein>
<dbReference type="InterPro" id="IPR002509">
    <property type="entry name" value="NODB_dom"/>
</dbReference>
<dbReference type="GO" id="GO:0005975">
    <property type="term" value="P:carbohydrate metabolic process"/>
    <property type="evidence" value="ECO:0007669"/>
    <property type="project" value="InterPro"/>
</dbReference>
<evidence type="ECO:0000313" key="4">
    <source>
        <dbReference type="EMBL" id="AJE04071.1"/>
    </source>
</evidence>
<dbReference type="STRING" id="345632.GPICK_12515"/>
<dbReference type="Pfam" id="PF01522">
    <property type="entry name" value="Polysacc_deac_1"/>
    <property type="match status" value="1"/>
</dbReference>
<evidence type="ECO:0000256" key="2">
    <source>
        <dbReference type="SAM" id="SignalP"/>
    </source>
</evidence>
<dbReference type="PANTHER" id="PTHR34216:SF7">
    <property type="entry name" value="POLY-BETA-1,6-N-ACETYL-D-GLUCOSAMINE N-DEACETYLASE"/>
    <property type="match status" value="1"/>
</dbReference>
<dbReference type="HOGENOM" id="CLU_030024_10_0_7"/>
<reference evidence="4 5" key="1">
    <citation type="journal article" date="2015" name="Genome Announc.">
        <title>Complete Genome of Geobacter pickeringii G13T, a Metal-Reducing Isolate from Sedimentary Kaolin Deposits.</title>
        <authorList>
            <person name="Badalamenti J.P."/>
            <person name="Bond D.R."/>
        </authorList>
    </citation>
    <scope>NUCLEOTIDE SEQUENCE [LARGE SCALE GENOMIC DNA]</scope>
    <source>
        <strain evidence="4 5">G13</strain>
    </source>
</reference>
<dbReference type="InterPro" id="IPR051398">
    <property type="entry name" value="Polysacch_Deacetylase"/>
</dbReference>
<dbReference type="PROSITE" id="PS51677">
    <property type="entry name" value="NODB"/>
    <property type="match status" value="1"/>
</dbReference>
<dbReference type="SUPFAM" id="SSF88713">
    <property type="entry name" value="Glycoside hydrolase/deacetylase"/>
    <property type="match status" value="1"/>
</dbReference>
<organism evidence="4 5">
    <name type="scientific">Geobacter pickeringii</name>
    <dbReference type="NCBI Taxonomy" id="345632"/>
    <lineage>
        <taxon>Bacteria</taxon>
        <taxon>Pseudomonadati</taxon>
        <taxon>Thermodesulfobacteriota</taxon>
        <taxon>Desulfuromonadia</taxon>
        <taxon>Geobacterales</taxon>
        <taxon>Geobacteraceae</taxon>
        <taxon>Geobacter</taxon>
    </lineage>
</organism>
<evidence type="ECO:0000256" key="1">
    <source>
        <dbReference type="ARBA" id="ARBA00022729"/>
    </source>
</evidence>
<feature type="chain" id="PRO_5002099048" evidence="2">
    <location>
        <begin position="23"/>
        <end position="278"/>
    </location>
</feature>
<dbReference type="InterPro" id="IPR011330">
    <property type="entry name" value="Glyco_hydro/deAcase_b/a-brl"/>
</dbReference>
<name>A0A0B5BJ35_9BACT</name>